<protein>
    <submittedName>
        <fullName evidence="1">Uncharacterized protein</fullName>
    </submittedName>
</protein>
<dbReference type="AlphaFoldDB" id="A7VQM7"/>
<dbReference type="Proteomes" id="UP000003490">
    <property type="component" value="Unassembled WGS sequence"/>
</dbReference>
<sequence>MARSLEPPPGSGKTVGNVRKGGALISEYPQWEAFS</sequence>
<dbReference type="EMBL" id="ABCB02000015">
    <property type="protein sequence ID" value="EDO62438.1"/>
    <property type="molecule type" value="Genomic_DNA"/>
</dbReference>
<reference evidence="1 2" key="2">
    <citation type="submission" date="2007-08" db="EMBL/GenBank/DDBJ databases">
        <authorList>
            <person name="Fulton L."/>
            <person name="Clifton S."/>
            <person name="Fulton B."/>
            <person name="Xu J."/>
            <person name="Minx P."/>
            <person name="Pepin K.H."/>
            <person name="Johnson M."/>
            <person name="Thiruvilangam P."/>
            <person name="Bhonagiri V."/>
            <person name="Nash W.E."/>
            <person name="Wang C."/>
            <person name="Mardis E.R."/>
            <person name="Wilson R.K."/>
        </authorList>
    </citation>
    <scope>NUCLEOTIDE SEQUENCE [LARGE SCALE GENOMIC DNA]</scope>
    <source>
        <strain evidence="1 2">DSM 753</strain>
    </source>
</reference>
<accession>A7VQM7</accession>
<reference evidence="1 2" key="1">
    <citation type="submission" date="2007-08" db="EMBL/GenBank/DDBJ databases">
        <title>Draft genome sequence of Clostridium leptum (DSM 753).</title>
        <authorList>
            <person name="Sudarsanam P."/>
            <person name="Ley R."/>
            <person name="Guruge J."/>
            <person name="Turnbaugh P.J."/>
            <person name="Mahowald M."/>
            <person name="Liep D."/>
            <person name="Gordon J."/>
        </authorList>
    </citation>
    <scope>NUCLEOTIDE SEQUENCE [LARGE SCALE GENOMIC DNA]</scope>
    <source>
        <strain evidence="1 2">DSM 753</strain>
    </source>
</reference>
<name>A7VQM7_9FIRM</name>
<comment type="caution">
    <text evidence="1">The sequence shown here is derived from an EMBL/GenBank/DDBJ whole genome shotgun (WGS) entry which is preliminary data.</text>
</comment>
<dbReference type="HOGENOM" id="CLU_3364246_0_0_9"/>
<proteinExistence type="predicted"/>
<gene>
    <name evidence="1" type="ORF">CLOLEP_00857</name>
</gene>
<evidence type="ECO:0000313" key="2">
    <source>
        <dbReference type="Proteomes" id="UP000003490"/>
    </source>
</evidence>
<evidence type="ECO:0000313" key="1">
    <source>
        <dbReference type="EMBL" id="EDO62438.1"/>
    </source>
</evidence>
<organism evidence="1 2">
    <name type="scientific">[Clostridium] leptum DSM 753</name>
    <dbReference type="NCBI Taxonomy" id="428125"/>
    <lineage>
        <taxon>Bacteria</taxon>
        <taxon>Bacillati</taxon>
        <taxon>Bacillota</taxon>
        <taxon>Clostridia</taxon>
        <taxon>Eubacteriales</taxon>
        <taxon>Oscillospiraceae</taxon>
        <taxon>Oscillospiraceae incertae sedis</taxon>
    </lineage>
</organism>